<evidence type="ECO:0000256" key="8">
    <source>
        <dbReference type="ARBA" id="ARBA00023136"/>
    </source>
</evidence>
<organism evidence="13 14">
    <name type="scientific">Bugula neritina</name>
    <name type="common">Brown bryozoan</name>
    <name type="synonym">Sertularia neritina</name>
    <dbReference type="NCBI Taxonomy" id="10212"/>
    <lineage>
        <taxon>Eukaryota</taxon>
        <taxon>Metazoa</taxon>
        <taxon>Spiralia</taxon>
        <taxon>Lophotrochozoa</taxon>
        <taxon>Bryozoa</taxon>
        <taxon>Gymnolaemata</taxon>
        <taxon>Cheilostomatida</taxon>
        <taxon>Flustrina</taxon>
        <taxon>Buguloidea</taxon>
        <taxon>Bugulidae</taxon>
        <taxon>Bugula</taxon>
    </lineage>
</organism>
<keyword evidence="6" id="KW-0805">Transcription regulation</keyword>
<name>A0A7J7JIT9_BUGNE</name>
<keyword evidence="5" id="KW-1133">Transmembrane helix</keyword>
<keyword evidence="8" id="KW-0472">Membrane</keyword>
<dbReference type="InterPro" id="IPR036638">
    <property type="entry name" value="HLH_DNA-bd_sf"/>
</dbReference>
<feature type="region of interest" description="Disordered" evidence="11">
    <location>
        <begin position="345"/>
        <end position="364"/>
    </location>
</feature>
<protein>
    <submittedName>
        <fullName evidence="13">SREBF1</fullName>
    </submittedName>
</protein>
<feature type="domain" description="BHLH" evidence="12">
    <location>
        <begin position="357"/>
        <end position="407"/>
    </location>
</feature>
<keyword evidence="10" id="KW-0539">Nucleus</keyword>
<dbReference type="PANTHER" id="PTHR46062:SF1">
    <property type="entry name" value="LP12374P"/>
    <property type="match status" value="1"/>
</dbReference>
<evidence type="ECO:0000256" key="7">
    <source>
        <dbReference type="ARBA" id="ARBA00023125"/>
    </source>
</evidence>
<keyword evidence="14" id="KW-1185">Reference proteome</keyword>
<comment type="subcellular location">
    <subcellularLocation>
        <location evidence="2">Endoplasmic reticulum membrane</location>
        <topology evidence="2">Multi-pass membrane protein</topology>
    </subcellularLocation>
    <subcellularLocation>
        <location evidence="1">Nucleus</location>
    </subcellularLocation>
</comment>
<evidence type="ECO:0000256" key="2">
    <source>
        <dbReference type="ARBA" id="ARBA00004477"/>
    </source>
</evidence>
<keyword evidence="3" id="KW-0812">Transmembrane</keyword>
<dbReference type="OrthoDB" id="2133190at2759"/>
<accession>A0A7J7JIT9</accession>
<evidence type="ECO:0000313" key="13">
    <source>
        <dbReference type="EMBL" id="KAF6025544.1"/>
    </source>
</evidence>
<dbReference type="Gene3D" id="4.10.280.10">
    <property type="entry name" value="Helix-loop-helix DNA-binding domain"/>
    <property type="match status" value="1"/>
</dbReference>
<dbReference type="PROSITE" id="PS50888">
    <property type="entry name" value="BHLH"/>
    <property type="match status" value="1"/>
</dbReference>
<keyword evidence="9" id="KW-0804">Transcription</keyword>
<reference evidence="13" key="1">
    <citation type="submission" date="2020-06" db="EMBL/GenBank/DDBJ databases">
        <title>Draft genome of Bugula neritina, a colonial animal packing powerful symbionts and potential medicines.</title>
        <authorList>
            <person name="Rayko M."/>
        </authorList>
    </citation>
    <scope>NUCLEOTIDE SEQUENCE [LARGE SCALE GENOMIC DNA]</scope>
    <source>
        <strain evidence="13">Kwan_BN1</strain>
    </source>
</reference>
<feature type="region of interest" description="Disordered" evidence="11">
    <location>
        <begin position="441"/>
        <end position="475"/>
    </location>
</feature>
<keyword evidence="7" id="KW-0238">DNA-binding</keyword>
<dbReference type="EMBL" id="VXIV02002445">
    <property type="protein sequence ID" value="KAF6025544.1"/>
    <property type="molecule type" value="Genomic_DNA"/>
</dbReference>
<evidence type="ECO:0000256" key="9">
    <source>
        <dbReference type="ARBA" id="ARBA00023163"/>
    </source>
</evidence>
<dbReference type="InterPro" id="IPR011598">
    <property type="entry name" value="bHLH_dom"/>
</dbReference>
<dbReference type="AlphaFoldDB" id="A0A7J7JIT9"/>
<evidence type="ECO:0000256" key="10">
    <source>
        <dbReference type="ARBA" id="ARBA00023242"/>
    </source>
</evidence>
<dbReference type="GO" id="GO:0005789">
    <property type="term" value="C:endoplasmic reticulum membrane"/>
    <property type="evidence" value="ECO:0007669"/>
    <property type="project" value="UniProtKB-SubCell"/>
</dbReference>
<evidence type="ECO:0000256" key="5">
    <source>
        <dbReference type="ARBA" id="ARBA00022989"/>
    </source>
</evidence>
<evidence type="ECO:0000256" key="4">
    <source>
        <dbReference type="ARBA" id="ARBA00022824"/>
    </source>
</evidence>
<evidence type="ECO:0000313" key="14">
    <source>
        <dbReference type="Proteomes" id="UP000593567"/>
    </source>
</evidence>
<dbReference type="GO" id="GO:0046983">
    <property type="term" value="F:protein dimerization activity"/>
    <property type="evidence" value="ECO:0007669"/>
    <property type="project" value="InterPro"/>
</dbReference>
<sequence>MTNSNLKSKSNVSLVIVNTQIQNALESFDNSTVSEDHSSINMSDAFYSSGSNENDLHMSLEASLASEFDFLQYAADSSDVKMEPDSFDDIIDELLVQDTSSLFPVKEDSMLFSQPAVDSPAETIVSPMEVLGCDTVQQSPLNHQLSPLNHQLSPHNHLLSHPHQVLSENQPPAMAADMQSNITHIPADAVGSINVGQLTVDQLKQILMQSMPAAPVVHNTPPASLSIQKSTPTMAALLLNSSNSQSISSGTARSTVTVPQNINITPKANITTTVLPANNRQHAAATSSASPVLPTVRVLPAQTQKLSSTSKAQTQSIRSVSASVTSMVGTPPVTTLSVTDSSKIAISKSKSQSKPKERRSSHNIIEKRYRMSINDKIIELKDLVMGTEAKLNKSAVLKKAIETIHSLRDQRMRLSKENAILSSALTNQGIDTKELLSGCLSDPLTPSSSDGSSFSPETLLPESPPYSSGGGEDDTLPTLPTFTTHTIYTPALVWWTELVSRCLSSCSGFSSSTRSVRYSIARIPHSLLA</sequence>
<dbReference type="SMART" id="SM00353">
    <property type="entry name" value="HLH"/>
    <property type="match status" value="1"/>
</dbReference>
<dbReference type="GO" id="GO:0000981">
    <property type="term" value="F:DNA-binding transcription factor activity, RNA polymerase II-specific"/>
    <property type="evidence" value="ECO:0007669"/>
    <property type="project" value="TreeGrafter"/>
</dbReference>
<dbReference type="Pfam" id="PF00010">
    <property type="entry name" value="HLH"/>
    <property type="match status" value="1"/>
</dbReference>
<evidence type="ECO:0000256" key="3">
    <source>
        <dbReference type="ARBA" id="ARBA00022692"/>
    </source>
</evidence>
<keyword evidence="4" id="KW-0256">Endoplasmic reticulum</keyword>
<dbReference type="GO" id="GO:0000978">
    <property type="term" value="F:RNA polymerase II cis-regulatory region sequence-specific DNA binding"/>
    <property type="evidence" value="ECO:0007669"/>
    <property type="project" value="TreeGrafter"/>
</dbReference>
<evidence type="ECO:0000259" key="12">
    <source>
        <dbReference type="PROSITE" id="PS50888"/>
    </source>
</evidence>
<comment type="caution">
    <text evidence="13">The sequence shown here is derived from an EMBL/GenBank/DDBJ whole genome shotgun (WGS) entry which is preliminary data.</text>
</comment>
<evidence type="ECO:0000256" key="11">
    <source>
        <dbReference type="SAM" id="MobiDB-lite"/>
    </source>
</evidence>
<proteinExistence type="predicted"/>
<dbReference type="PANTHER" id="PTHR46062">
    <property type="entry name" value="STEROL REGULATORY ELEMENT-BINDING PROTEIN"/>
    <property type="match status" value="1"/>
</dbReference>
<dbReference type="CDD" id="cd11394">
    <property type="entry name" value="bHLHzip_SREBP"/>
    <property type="match status" value="1"/>
</dbReference>
<feature type="compositionally biased region" description="Basic and acidic residues" evidence="11">
    <location>
        <begin position="354"/>
        <end position="364"/>
    </location>
</feature>
<dbReference type="GO" id="GO:0005634">
    <property type="term" value="C:nucleus"/>
    <property type="evidence" value="ECO:0007669"/>
    <property type="project" value="UniProtKB-SubCell"/>
</dbReference>
<dbReference type="Proteomes" id="UP000593567">
    <property type="component" value="Unassembled WGS sequence"/>
</dbReference>
<evidence type="ECO:0000256" key="1">
    <source>
        <dbReference type="ARBA" id="ARBA00004123"/>
    </source>
</evidence>
<dbReference type="SUPFAM" id="SSF47459">
    <property type="entry name" value="HLH, helix-loop-helix DNA-binding domain"/>
    <property type="match status" value="1"/>
</dbReference>
<feature type="compositionally biased region" description="Low complexity" evidence="11">
    <location>
        <begin position="441"/>
        <end position="456"/>
    </location>
</feature>
<gene>
    <name evidence="13" type="ORF">EB796_016154</name>
</gene>
<evidence type="ECO:0000256" key="6">
    <source>
        <dbReference type="ARBA" id="ARBA00023015"/>
    </source>
</evidence>